<dbReference type="NCBIfam" id="NF033691">
    <property type="entry name" value="immunity_MafI"/>
    <property type="match status" value="1"/>
</dbReference>
<organism evidence="1 2">
    <name type="scientific">Geobacillus subterraneus</name>
    <dbReference type="NCBI Taxonomy" id="129338"/>
    <lineage>
        <taxon>Bacteria</taxon>
        <taxon>Bacillati</taxon>
        <taxon>Bacillota</taxon>
        <taxon>Bacilli</taxon>
        <taxon>Bacillales</taxon>
        <taxon>Anoxybacillaceae</taxon>
        <taxon>Geobacillus</taxon>
    </lineage>
</organism>
<dbReference type="RefSeq" id="WP_003251249.1">
    <property type="nucleotide sequence ID" value="NZ_AP022557.1"/>
</dbReference>
<evidence type="ECO:0000313" key="2">
    <source>
        <dbReference type="Proteomes" id="UP000501421"/>
    </source>
</evidence>
<accession>A0A679FYN4</accession>
<keyword evidence="2" id="KW-1185">Reference proteome</keyword>
<dbReference type="EMBL" id="AP022557">
    <property type="protein sequence ID" value="BBW97934.1"/>
    <property type="molecule type" value="Genomic_DNA"/>
</dbReference>
<name>A0A679FYN4_9BACL</name>
<dbReference type="GeneID" id="56925899"/>
<protein>
    <recommendedName>
        <fullName evidence="3">MafI family immunity protein</fullName>
    </recommendedName>
</protein>
<reference evidence="2" key="1">
    <citation type="journal article" date="2020" name="Microbiol. Resour. Announc.">
        <title>Complete Genome Sequence of Geobacillus sp. Strain E55-1, Isolated from Mine Geyser in Japan.</title>
        <authorList>
            <person name="Miyazaki K."/>
            <person name="Hase E."/>
            <person name="Tokito N."/>
        </authorList>
    </citation>
    <scope>NUCLEOTIDE SEQUENCE [LARGE SCALE GENOMIC DNA]</scope>
    <source>
        <strain evidence="2">E55-1</strain>
    </source>
</reference>
<gene>
    <name evidence="1" type="ORF">GsuE55_27670</name>
</gene>
<proteinExistence type="predicted"/>
<sequence length="82" mass="9636">MNLNILLKEIVRNITNLPLKDEKDILEFIEHEEWGLALETICSVIEQEDITIDKDIFSKIEEAGIYMEMDKSLWEGISKQIR</sequence>
<evidence type="ECO:0008006" key="3">
    <source>
        <dbReference type="Google" id="ProtNLM"/>
    </source>
</evidence>
<evidence type="ECO:0000313" key="1">
    <source>
        <dbReference type="EMBL" id="BBW97934.1"/>
    </source>
</evidence>
<dbReference type="AlphaFoldDB" id="A0A679FYN4"/>
<dbReference type="InterPro" id="IPR047880">
    <property type="entry name" value="MafI-like"/>
</dbReference>
<dbReference type="Proteomes" id="UP000501421">
    <property type="component" value="Chromosome"/>
</dbReference>